<dbReference type="Pfam" id="PF00015">
    <property type="entry name" value="MCPsignal"/>
    <property type="match status" value="1"/>
</dbReference>
<dbReference type="SUPFAM" id="SSF58104">
    <property type="entry name" value="Methyl-accepting chemotaxis protein (MCP) signaling domain"/>
    <property type="match status" value="1"/>
</dbReference>
<organism evidence="4 5">
    <name type="scientific">Kineococcus endophyticus</name>
    <dbReference type="NCBI Taxonomy" id="1181883"/>
    <lineage>
        <taxon>Bacteria</taxon>
        <taxon>Bacillati</taxon>
        <taxon>Actinomycetota</taxon>
        <taxon>Actinomycetes</taxon>
        <taxon>Kineosporiales</taxon>
        <taxon>Kineosporiaceae</taxon>
        <taxon>Kineococcus</taxon>
    </lineage>
</organism>
<name>A0ABV3P639_9ACTN</name>
<evidence type="ECO:0000259" key="2">
    <source>
        <dbReference type="PROSITE" id="PS50111"/>
    </source>
</evidence>
<evidence type="ECO:0000313" key="5">
    <source>
        <dbReference type="Proteomes" id="UP001555826"/>
    </source>
</evidence>
<dbReference type="CDD" id="cd00130">
    <property type="entry name" value="PAS"/>
    <property type="match status" value="3"/>
</dbReference>
<dbReference type="Gene3D" id="1.10.287.950">
    <property type="entry name" value="Methyl-accepting chemotaxis protein"/>
    <property type="match status" value="1"/>
</dbReference>
<evidence type="ECO:0000256" key="1">
    <source>
        <dbReference type="PROSITE-ProRule" id="PRU00284"/>
    </source>
</evidence>
<dbReference type="EMBL" id="JBFNQN010000006">
    <property type="protein sequence ID" value="MEW9265091.1"/>
    <property type="molecule type" value="Genomic_DNA"/>
</dbReference>
<dbReference type="NCBIfam" id="TIGR00229">
    <property type="entry name" value="sensory_box"/>
    <property type="match status" value="3"/>
</dbReference>
<dbReference type="SMART" id="SM00086">
    <property type="entry name" value="PAC"/>
    <property type="match status" value="3"/>
</dbReference>
<dbReference type="InterPro" id="IPR000014">
    <property type="entry name" value="PAS"/>
</dbReference>
<dbReference type="InterPro" id="IPR013656">
    <property type="entry name" value="PAS_4"/>
</dbReference>
<dbReference type="InterPro" id="IPR050903">
    <property type="entry name" value="Bact_Chemotaxis_MeTrfase"/>
</dbReference>
<dbReference type="PROSITE" id="PS50111">
    <property type="entry name" value="CHEMOTAXIS_TRANSDUC_2"/>
    <property type="match status" value="1"/>
</dbReference>
<dbReference type="InterPro" id="IPR035965">
    <property type="entry name" value="PAS-like_dom_sf"/>
</dbReference>
<evidence type="ECO:0000259" key="3">
    <source>
        <dbReference type="PROSITE" id="PS50112"/>
    </source>
</evidence>
<feature type="domain" description="PAS" evidence="3">
    <location>
        <begin position="272"/>
        <end position="306"/>
    </location>
</feature>
<dbReference type="SMART" id="SM00283">
    <property type="entry name" value="MA"/>
    <property type="match status" value="1"/>
</dbReference>
<dbReference type="SMART" id="SM00091">
    <property type="entry name" value="PAS"/>
    <property type="match status" value="4"/>
</dbReference>
<dbReference type="CDD" id="cd11386">
    <property type="entry name" value="MCP_signal"/>
    <property type="match status" value="1"/>
</dbReference>
<keyword evidence="5" id="KW-1185">Reference proteome</keyword>
<dbReference type="InterPro" id="IPR001610">
    <property type="entry name" value="PAC"/>
</dbReference>
<comment type="caution">
    <text evidence="4">The sequence shown here is derived from an EMBL/GenBank/DDBJ whole genome shotgun (WGS) entry which is preliminary data.</text>
</comment>
<dbReference type="Pfam" id="PF08448">
    <property type="entry name" value="PAS_4"/>
    <property type="match status" value="1"/>
</dbReference>
<dbReference type="SUPFAM" id="SSF55785">
    <property type="entry name" value="PYP-like sensor domain (PAS domain)"/>
    <property type="match status" value="3"/>
</dbReference>
<dbReference type="Gene3D" id="3.30.450.20">
    <property type="entry name" value="PAS domain"/>
    <property type="match status" value="3"/>
</dbReference>
<dbReference type="PANTHER" id="PTHR24422">
    <property type="entry name" value="CHEMOTAXIS PROTEIN METHYLTRANSFERASE"/>
    <property type="match status" value="1"/>
</dbReference>
<protein>
    <submittedName>
        <fullName evidence="4">PAS domain-containing methyl-accepting chemotaxis protein</fullName>
    </submittedName>
</protein>
<feature type="domain" description="PAS" evidence="3">
    <location>
        <begin position="388"/>
        <end position="418"/>
    </location>
</feature>
<evidence type="ECO:0000313" key="4">
    <source>
        <dbReference type="EMBL" id="MEW9265091.1"/>
    </source>
</evidence>
<dbReference type="InterPro" id="IPR004089">
    <property type="entry name" value="MCPsignal_dom"/>
</dbReference>
<proteinExistence type="predicted"/>
<dbReference type="Pfam" id="PF13426">
    <property type="entry name" value="PAS_9"/>
    <property type="match status" value="1"/>
</dbReference>
<dbReference type="InterPro" id="IPR013655">
    <property type="entry name" value="PAS_fold_3"/>
</dbReference>
<accession>A0ABV3P639</accession>
<keyword evidence="1" id="KW-0807">Transducer</keyword>
<dbReference type="Proteomes" id="UP001555826">
    <property type="component" value="Unassembled WGS sequence"/>
</dbReference>
<sequence length="687" mass="74780">MTARPPAVRPVDLSSAPLQQTLTALIAEREAFVVVDATSGVLLHACPRAVELLGSTVEGLTGRTLTDVLSVPHGVDVAELLGDRSQGLEALVAGTPDERWVRCTSRRIDGTAATLVLLADVTLARAELWDLRSKSRAVERSQAVVELSPDGIVLRANDLALDLLGYEADDVVGQHHRMFCDATYAASPDYVAFWRRLRAGSTEAGEFTRYGASGQEIRIRATYNPVFGADGKVVRVIKYAYDVTGAARRAVELEGRVAAIDRSQAVIEFGLDGTVLAANENFLALLGYSEAEVVGQHHRLFVDPVDAVSAEYQRFWEKLGRGHFDEGTYRRITKSGEDVFIQATYNPILDPEGRPLKVVKYAVDVTRNTVENAEFASRVQAVDRAQAVIEFDLEGNVLTANENFLRTMGYSLKELQGQHHSLFCSAEYRVSAEYRDFWLRLRKGDFIAGRFHRVGKFDRDVWIQATYNPVFDLRGRPFKVIKYAYDVTAQAQLEQLITAKSGQMSETVAELSHSIDAIASNAVQARDLAARTHGDAQTGFEALKSSMAAIELIRRSSGSIAEIVRVITEIAAQTNLLAFNASIEAARAGEHGVGFSVVAGEVRKLAERSSTAAGQIAELIAESESRVNEGAEVSRAAQEAFENIVSSVAQTSESISTIAGATRLQQDTSAVVRALIAELADRTSAES</sequence>
<feature type="domain" description="Methyl-accepting transducer" evidence="2">
    <location>
        <begin position="503"/>
        <end position="687"/>
    </location>
</feature>
<reference evidence="4 5" key="1">
    <citation type="submission" date="2024-07" db="EMBL/GenBank/DDBJ databases">
        <authorList>
            <person name="Thanompreechachai J."/>
            <person name="Duangmal K."/>
        </authorList>
    </citation>
    <scope>NUCLEOTIDE SEQUENCE [LARGE SCALE GENOMIC DNA]</scope>
    <source>
        <strain evidence="4 5">KCTC 19886</strain>
    </source>
</reference>
<dbReference type="PROSITE" id="PS50112">
    <property type="entry name" value="PAS"/>
    <property type="match status" value="3"/>
</dbReference>
<gene>
    <name evidence="4" type="ORF">AB1207_10060</name>
</gene>
<dbReference type="PANTHER" id="PTHR24422:SF10">
    <property type="entry name" value="CHEMOTAXIS PROTEIN METHYLTRANSFERASE 2"/>
    <property type="match status" value="1"/>
</dbReference>
<dbReference type="RefSeq" id="WP_367638010.1">
    <property type="nucleotide sequence ID" value="NZ_JBFNQN010000006.1"/>
</dbReference>
<dbReference type="Pfam" id="PF08447">
    <property type="entry name" value="PAS_3"/>
    <property type="match status" value="1"/>
</dbReference>
<feature type="domain" description="PAS" evidence="3">
    <location>
        <begin position="144"/>
        <end position="174"/>
    </location>
</feature>